<dbReference type="EMBL" id="JAUIRO010000005">
    <property type="protein sequence ID" value="KAK0712722.1"/>
    <property type="molecule type" value="Genomic_DNA"/>
</dbReference>
<evidence type="ECO:0000313" key="1">
    <source>
        <dbReference type="EMBL" id="KAK0712722.1"/>
    </source>
</evidence>
<name>A0AA40AB93_9PEZI</name>
<sequence>MNLFESEATRMVYAGYTDPNILSRHYMSRNGADGQAAYHDQKRRALILDLFRGLIIHRNPNLL</sequence>
<proteinExistence type="predicted"/>
<keyword evidence="2" id="KW-1185">Reference proteome</keyword>
<gene>
    <name evidence="1" type="ORF">B0T26DRAFT_715076</name>
</gene>
<dbReference type="Proteomes" id="UP001172101">
    <property type="component" value="Unassembled WGS sequence"/>
</dbReference>
<evidence type="ECO:0000313" key="2">
    <source>
        <dbReference type="Proteomes" id="UP001172101"/>
    </source>
</evidence>
<dbReference type="RefSeq" id="XP_060294045.1">
    <property type="nucleotide sequence ID" value="XM_060442225.1"/>
</dbReference>
<dbReference type="GeneID" id="85325495"/>
<reference evidence="1" key="1">
    <citation type="submission" date="2023-06" db="EMBL/GenBank/DDBJ databases">
        <title>Genome-scale phylogeny and comparative genomics of the fungal order Sordariales.</title>
        <authorList>
            <consortium name="Lawrence Berkeley National Laboratory"/>
            <person name="Hensen N."/>
            <person name="Bonometti L."/>
            <person name="Westerberg I."/>
            <person name="Brannstrom I.O."/>
            <person name="Guillou S."/>
            <person name="Cros-Aarteil S."/>
            <person name="Calhoun S."/>
            <person name="Haridas S."/>
            <person name="Kuo A."/>
            <person name="Mondo S."/>
            <person name="Pangilinan J."/>
            <person name="Riley R."/>
            <person name="LaButti K."/>
            <person name="Andreopoulos B."/>
            <person name="Lipzen A."/>
            <person name="Chen C."/>
            <person name="Yanf M."/>
            <person name="Daum C."/>
            <person name="Ng V."/>
            <person name="Clum A."/>
            <person name="Steindorff A."/>
            <person name="Ohm R."/>
            <person name="Martin F."/>
            <person name="Silar P."/>
            <person name="Natvig D."/>
            <person name="Lalanne C."/>
            <person name="Gautier V."/>
            <person name="Ament-velasquez S.L."/>
            <person name="Kruys A."/>
            <person name="Hutchinson M.I."/>
            <person name="Powell A.J."/>
            <person name="Barry K."/>
            <person name="Miller A.N."/>
            <person name="Grigoriev I.V."/>
            <person name="Debuchy R."/>
            <person name="Gladieux P."/>
            <person name="Thoren M.H."/>
            <person name="Johannesson H."/>
        </authorList>
    </citation>
    <scope>NUCLEOTIDE SEQUENCE</scope>
    <source>
        <strain evidence="1">SMH2392-1A</strain>
    </source>
</reference>
<dbReference type="AlphaFoldDB" id="A0AA40AB93"/>
<protein>
    <submittedName>
        <fullName evidence="1">Uncharacterized protein</fullName>
    </submittedName>
</protein>
<accession>A0AA40AB93</accession>
<comment type="caution">
    <text evidence="1">The sequence shown here is derived from an EMBL/GenBank/DDBJ whole genome shotgun (WGS) entry which is preliminary data.</text>
</comment>
<organism evidence="1 2">
    <name type="scientific">Lasiosphaeria miniovina</name>
    <dbReference type="NCBI Taxonomy" id="1954250"/>
    <lineage>
        <taxon>Eukaryota</taxon>
        <taxon>Fungi</taxon>
        <taxon>Dikarya</taxon>
        <taxon>Ascomycota</taxon>
        <taxon>Pezizomycotina</taxon>
        <taxon>Sordariomycetes</taxon>
        <taxon>Sordariomycetidae</taxon>
        <taxon>Sordariales</taxon>
        <taxon>Lasiosphaeriaceae</taxon>
        <taxon>Lasiosphaeria</taxon>
    </lineage>
</organism>